<keyword evidence="2" id="KW-0560">Oxidoreductase</keyword>
<organism evidence="3 4">
    <name type="scientific">Microthyrium microscopicum</name>
    <dbReference type="NCBI Taxonomy" id="703497"/>
    <lineage>
        <taxon>Eukaryota</taxon>
        <taxon>Fungi</taxon>
        <taxon>Dikarya</taxon>
        <taxon>Ascomycota</taxon>
        <taxon>Pezizomycotina</taxon>
        <taxon>Dothideomycetes</taxon>
        <taxon>Dothideomycetes incertae sedis</taxon>
        <taxon>Microthyriales</taxon>
        <taxon>Microthyriaceae</taxon>
        <taxon>Microthyrium</taxon>
    </lineage>
</organism>
<sequence>MSLEGLSPEVIEQLFNAVLPQKNVTPNIHREPYPAVSPTRPELSQAGKAVLVTGGGTGVGYSIAQSFVRAAADTVIIIGRRESVIAEAASKLEKEAKSVGTGTKIISRSLDATDLAKVDAFWNDLAAQGVNVDVYVANAAKFSDGKSILELGFDEVWSQIETNTKSPLYFVNKFCAQPGDKKKYIVNVSTQAIHLTTHPQIANRPAYTLSKTAGTLLFQLIAQTEPSEKLQVISYHPGIIYGDEFEKMGLPAEIFDNVQLCGDFAVWAASEEAEFLHGRFVWAGWDVDDLANGEARKRIDSDPFYLRSSVVGV</sequence>
<comment type="similarity">
    <text evidence="1">Belongs to the short-chain dehydrogenases/reductases (SDR) family.</text>
</comment>
<dbReference type="Proteomes" id="UP000799302">
    <property type="component" value="Unassembled WGS sequence"/>
</dbReference>
<dbReference type="AlphaFoldDB" id="A0A6A6U1Y2"/>
<reference evidence="3" key="1">
    <citation type="journal article" date="2020" name="Stud. Mycol.">
        <title>101 Dothideomycetes genomes: a test case for predicting lifestyles and emergence of pathogens.</title>
        <authorList>
            <person name="Haridas S."/>
            <person name="Albert R."/>
            <person name="Binder M."/>
            <person name="Bloem J."/>
            <person name="Labutti K."/>
            <person name="Salamov A."/>
            <person name="Andreopoulos B."/>
            <person name="Baker S."/>
            <person name="Barry K."/>
            <person name="Bills G."/>
            <person name="Bluhm B."/>
            <person name="Cannon C."/>
            <person name="Castanera R."/>
            <person name="Culley D."/>
            <person name="Daum C."/>
            <person name="Ezra D."/>
            <person name="Gonzalez J."/>
            <person name="Henrissat B."/>
            <person name="Kuo A."/>
            <person name="Liang C."/>
            <person name="Lipzen A."/>
            <person name="Lutzoni F."/>
            <person name="Magnuson J."/>
            <person name="Mondo S."/>
            <person name="Nolan M."/>
            <person name="Ohm R."/>
            <person name="Pangilinan J."/>
            <person name="Park H.-J."/>
            <person name="Ramirez L."/>
            <person name="Alfaro M."/>
            <person name="Sun H."/>
            <person name="Tritt A."/>
            <person name="Yoshinaga Y."/>
            <person name="Zwiers L.-H."/>
            <person name="Turgeon B."/>
            <person name="Goodwin S."/>
            <person name="Spatafora J."/>
            <person name="Crous P."/>
            <person name="Grigoriev I."/>
        </authorList>
    </citation>
    <scope>NUCLEOTIDE SEQUENCE</scope>
    <source>
        <strain evidence="3">CBS 115976</strain>
    </source>
</reference>
<dbReference type="CDD" id="cd05233">
    <property type="entry name" value="SDR_c"/>
    <property type="match status" value="1"/>
</dbReference>
<evidence type="ECO:0000313" key="3">
    <source>
        <dbReference type="EMBL" id="KAF2666299.1"/>
    </source>
</evidence>
<keyword evidence="4" id="KW-1185">Reference proteome</keyword>
<dbReference type="OrthoDB" id="1933717at2759"/>
<dbReference type="PANTHER" id="PTHR42901:SF1">
    <property type="entry name" value="ALCOHOL DEHYDROGENASE"/>
    <property type="match status" value="1"/>
</dbReference>
<evidence type="ECO:0000256" key="1">
    <source>
        <dbReference type="ARBA" id="ARBA00006484"/>
    </source>
</evidence>
<gene>
    <name evidence="3" type="ORF">BT63DRAFT_416688</name>
</gene>
<dbReference type="Pfam" id="PF00106">
    <property type="entry name" value="adh_short"/>
    <property type="match status" value="1"/>
</dbReference>
<dbReference type="Gene3D" id="3.40.50.720">
    <property type="entry name" value="NAD(P)-binding Rossmann-like Domain"/>
    <property type="match status" value="1"/>
</dbReference>
<dbReference type="GO" id="GO:0016491">
    <property type="term" value="F:oxidoreductase activity"/>
    <property type="evidence" value="ECO:0007669"/>
    <property type="project" value="UniProtKB-KW"/>
</dbReference>
<protein>
    <submittedName>
        <fullName evidence="3">NAD(P)-binding protein</fullName>
    </submittedName>
</protein>
<accession>A0A6A6U1Y2</accession>
<dbReference type="PANTHER" id="PTHR42901">
    <property type="entry name" value="ALCOHOL DEHYDROGENASE"/>
    <property type="match status" value="1"/>
</dbReference>
<dbReference type="InterPro" id="IPR002347">
    <property type="entry name" value="SDR_fam"/>
</dbReference>
<proteinExistence type="inferred from homology"/>
<dbReference type="InterPro" id="IPR036291">
    <property type="entry name" value="NAD(P)-bd_dom_sf"/>
</dbReference>
<evidence type="ECO:0000313" key="4">
    <source>
        <dbReference type="Proteomes" id="UP000799302"/>
    </source>
</evidence>
<dbReference type="EMBL" id="MU004239">
    <property type="protein sequence ID" value="KAF2666299.1"/>
    <property type="molecule type" value="Genomic_DNA"/>
</dbReference>
<evidence type="ECO:0000256" key="2">
    <source>
        <dbReference type="ARBA" id="ARBA00023002"/>
    </source>
</evidence>
<dbReference type="SUPFAM" id="SSF51735">
    <property type="entry name" value="NAD(P)-binding Rossmann-fold domains"/>
    <property type="match status" value="1"/>
</dbReference>
<name>A0A6A6U1Y2_9PEZI</name>